<dbReference type="Pfam" id="PF09347">
    <property type="entry name" value="DUF1989"/>
    <property type="match status" value="1"/>
</dbReference>
<evidence type="ECO:0000259" key="1">
    <source>
        <dbReference type="Pfam" id="PF09347"/>
    </source>
</evidence>
<reference evidence="2" key="1">
    <citation type="submission" date="2022-01" db="EMBL/GenBank/DDBJ databases">
        <title>Gillisia lutea sp. nov., isolated from marine plastic residues from the Malvarosa beach (Valencia, Spain).</title>
        <authorList>
            <person name="Vidal-Verdu A."/>
            <person name="Molina-Menor E."/>
            <person name="Satari L."/>
            <person name="Pascual J."/>
            <person name="Pereto J."/>
            <person name="Porcar M."/>
        </authorList>
    </citation>
    <scope>NUCLEOTIDE SEQUENCE</scope>
    <source>
        <strain evidence="2">M10.2A</strain>
    </source>
</reference>
<accession>A0ABS9EF85</accession>
<protein>
    <submittedName>
        <fullName evidence="2">Urea carboxylase-associated family protein</fullName>
    </submittedName>
</protein>
<keyword evidence="3" id="KW-1185">Reference proteome</keyword>
<feature type="domain" description="DUF1989" evidence="1">
    <location>
        <begin position="2"/>
        <end position="167"/>
    </location>
</feature>
<organism evidence="2 3">
    <name type="scientific">Gillisia lutea</name>
    <dbReference type="NCBI Taxonomy" id="2909668"/>
    <lineage>
        <taxon>Bacteria</taxon>
        <taxon>Pseudomonadati</taxon>
        <taxon>Bacteroidota</taxon>
        <taxon>Flavobacteriia</taxon>
        <taxon>Flavobacteriales</taxon>
        <taxon>Flavobacteriaceae</taxon>
        <taxon>Gillisia</taxon>
    </lineage>
</organism>
<name>A0ABS9EF85_9FLAO</name>
<evidence type="ECO:0000313" key="2">
    <source>
        <dbReference type="EMBL" id="MCF4100824.1"/>
    </source>
</evidence>
<dbReference type="InterPro" id="IPR018959">
    <property type="entry name" value="DUF1989"/>
</dbReference>
<dbReference type="PANTHER" id="PTHR31527">
    <property type="entry name" value="RE64534P"/>
    <property type="match status" value="1"/>
</dbReference>
<comment type="caution">
    <text evidence="2">The sequence shown here is derived from an EMBL/GenBank/DDBJ whole genome shotgun (WGS) entry which is preliminary data.</text>
</comment>
<dbReference type="PANTHER" id="PTHR31527:SF0">
    <property type="entry name" value="RE64534P"/>
    <property type="match status" value="1"/>
</dbReference>
<dbReference type="RefSeq" id="WP_236132959.1">
    <property type="nucleotide sequence ID" value="NZ_JAKGTH010000006.1"/>
</dbReference>
<dbReference type="EMBL" id="JAKGTH010000006">
    <property type="protein sequence ID" value="MCF4100824.1"/>
    <property type="molecule type" value="Genomic_DNA"/>
</dbReference>
<sequence>MEVIKKQTGAAFKLKKGQKLKVIDPQGEQVSDMVLFNAEDTREKISSGKTLDFEESILITKGNFLWSNRSHKMMEILEDTNGRNDFLLAPCSPETFQIMYNNPDYHPSCFENLYTNLEKFDIQPDDVPTAFNIFMNVQFAPDGKLSVDPPLSKAGDYVLFQAQMDLIVALTACSAEDSNNGSFKPIHYAIID</sequence>
<proteinExistence type="predicted"/>
<dbReference type="Proteomes" id="UP001179363">
    <property type="component" value="Unassembled WGS sequence"/>
</dbReference>
<evidence type="ECO:0000313" key="3">
    <source>
        <dbReference type="Proteomes" id="UP001179363"/>
    </source>
</evidence>
<gene>
    <name evidence="2" type="ORF">L1I30_04010</name>
</gene>